<sequence>MELTDPLVWGFPCFLALMLGEMAYVHGHDPAPAPAARYAWRDWLASCTLGLGAAAITAALHFASAAVLLYWVYDLCNPATAAGERMNWLGYPALGWAWYTWLLCQLGDDFSYYWRHRFNHTIRFMWAAHLVHHSSTQYNFGTGFRNGWFTVVYKPFYYLWLPAIGFHPAMVLVCLGIESIWLFQLHTTYAPSWGFLERIVNTHRQHQVHHASNLEYLDKNHGGILNIFDRLFGTWQPYDENIPIQFGLVHGPETQHPLRLVAFEYQNIWRDLRGARNWREAWQYVFGEPGWSPDGRTLTVREMRGRERAVKAGGRKRRAGIWLGGQ</sequence>
<protein>
    <submittedName>
        <fullName evidence="9">Sterol desaturase family protein</fullName>
    </submittedName>
</protein>
<dbReference type="GO" id="GO:0005506">
    <property type="term" value="F:iron ion binding"/>
    <property type="evidence" value="ECO:0007669"/>
    <property type="project" value="InterPro"/>
</dbReference>
<dbReference type="Proteomes" id="UP000650081">
    <property type="component" value="Unassembled WGS sequence"/>
</dbReference>
<organism evidence="9 10">
    <name type="scientific">Neolewinella lacunae</name>
    <dbReference type="NCBI Taxonomy" id="1517758"/>
    <lineage>
        <taxon>Bacteria</taxon>
        <taxon>Pseudomonadati</taxon>
        <taxon>Bacteroidota</taxon>
        <taxon>Saprospiria</taxon>
        <taxon>Saprospirales</taxon>
        <taxon>Lewinellaceae</taxon>
        <taxon>Neolewinella</taxon>
    </lineage>
</organism>
<dbReference type="PANTHER" id="PTHR21624">
    <property type="entry name" value="STEROL DESATURASE-RELATED PROTEIN"/>
    <property type="match status" value="1"/>
</dbReference>
<reference evidence="9" key="1">
    <citation type="submission" date="2020-08" db="EMBL/GenBank/DDBJ databases">
        <title>Lewinella bacteria from marine environments.</title>
        <authorList>
            <person name="Zhong Y."/>
        </authorList>
    </citation>
    <scope>NUCLEOTIDE SEQUENCE</scope>
    <source>
        <strain evidence="9">KCTC 42187</strain>
    </source>
</reference>
<dbReference type="GO" id="GO:0008610">
    <property type="term" value="P:lipid biosynthetic process"/>
    <property type="evidence" value="ECO:0007669"/>
    <property type="project" value="InterPro"/>
</dbReference>
<comment type="caution">
    <text evidence="9">The sequence shown here is derived from an EMBL/GenBank/DDBJ whole genome shotgun (WGS) entry which is preliminary data.</text>
</comment>
<dbReference type="EMBL" id="JACSIT010000067">
    <property type="protein sequence ID" value="MBC6993565.1"/>
    <property type="molecule type" value="Genomic_DNA"/>
</dbReference>
<keyword evidence="5" id="KW-0443">Lipid metabolism</keyword>
<dbReference type="GO" id="GO:0050479">
    <property type="term" value="F:glyceryl-ether monooxygenase activity"/>
    <property type="evidence" value="ECO:0007669"/>
    <property type="project" value="TreeGrafter"/>
</dbReference>
<evidence type="ECO:0000256" key="5">
    <source>
        <dbReference type="ARBA" id="ARBA00023098"/>
    </source>
</evidence>
<feature type="transmembrane region" description="Helical" evidence="7">
    <location>
        <begin position="85"/>
        <end position="103"/>
    </location>
</feature>
<keyword evidence="3 7" id="KW-1133">Transmembrane helix</keyword>
<keyword evidence="6 7" id="KW-0472">Membrane</keyword>
<evidence type="ECO:0000256" key="1">
    <source>
        <dbReference type="ARBA" id="ARBA00004127"/>
    </source>
</evidence>
<gene>
    <name evidence="9" type="ORF">H9S92_05295</name>
</gene>
<accession>A0A923T6L8</accession>
<comment type="subcellular location">
    <subcellularLocation>
        <location evidence="1">Endomembrane system</location>
        <topology evidence="1">Multi-pass membrane protein</topology>
    </subcellularLocation>
</comment>
<feature type="transmembrane region" description="Helical" evidence="7">
    <location>
        <begin position="157"/>
        <end position="183"/>
    </location>
</feature>
<dbReference type="PANTHER" id="PTHR21624:SF1">
    <property type="entry name" value="ALKYLGLYCEROL MONOOXYGENASE"/>
    <property type="match status" value="1"/>
</dbReference>
<dbReference type="Pfam" id="PF04116">
    <property type="entry name" value="FA_hydroxylase"/>
    <property type="match status" value="1"/>
</dbReference>
<proteinExistence type="predicted"/>
<keyword evidence="10" id="KW-1185">Reference proteome</keyword>
<feature type="transmembrane region" description="Helical" evidence="7">
    <location>
        <begin position="43"/>
        <end position="73"/>
    </location>
</feature>
<evidence type="ECO:0000259" key="8">
    <source>
        <dbReference type="Pfam" id="PF04116"/>
    </source>
</evidence>
<evidence type="ECO:0000256" key="3">
    <source>
        <dbReference type="ARBA" id="ARBA00022989"/>
    </source>
</evidence>
<dbReference type="InterPro" id="IPR051689">
    <property type="entry name" value="Sterol_desaturase/TMEM195"/>
</dbReference>
<dbReference type="InterPro" id="IPR006694">
    <property type="entry name" value="Fatty_acid_hydroxylase"/>
</dbReference>
<evidence type="ECO:0000256" key="7">
    <source>
        <dbReference type="SAM" id="Phobius"/>
    </source>
</evidence>
<dbReference type="GO" id="GO:0016020">
    <property type="term" value="C:membrane"/>
    <property type="evidence" value="ECO:0007669"/>
    <property type="project" value="GOC"/>
</dbReference>
<evidence type="ECO:0000313" key="9">
    <source>
        <dbReference type="EMBL" id="MBC6993565.1"/>
    </source>
</evidence>
<name>A0A923T6L8_9BACT</name>
<evidence type="ECO:0000256" key="6">
    <source>
        <dbReference type="ARBA" id="ARBA00023136"/>
    </source>
</evidence>
<dbReference type="AlphaFoldDB" id="A0A923T6L8"/>
<keyword evidence="4" id="KW-0560">Oxidoreductase</keyword>
<evidence type="ECO:0000313" key="10">
    <source>
        <dbReference type="Proteomes" id="UP000650081"/>
    </source>
</evidence>
<evidence type="ECO:0000256" key="4">
    <source>
        <dbReference type="ARBA" id="ARBA00023002"/>
    </source>
</evidence>
<feature type="domain" description="Fatty acid hydroxylase" evidence="8">
    <location>
        <begin position="101"/>
        <end position="234"/>
    </location>
</feature>
<dbReference type="GO" id="GO:0006643">
    <property type="term" value="P:membrane lipid metabolic process"/>
    <property type="evidence" value="ECO:0007669"/>
    <property type="project" value="TreeGrafter"/>
</dbReference>
<dbReference type="GO" id="GO:0012505">
    <property type="term" value="C:endomembrane system"/>
    <property type="evidence" value="ECO:0007669"/>
    <property type="project" value="UniProtKB-SubCell"/>
</dbReference>
<evidence type="ECO:0000256" key="2">
    <source>
        <dbReference type="ARBA" id="ARBA00022692"/>
    </source>
</evidence>
<keyword evidence="2 7" id="KW-0812">Transmembrane</keyword>